<keyword evidence="2" id="KW-1185">Reference proteome</keyword>
<dbReference type="Pfam" id="PF13790">
    <property type="entry name" value="SR1P"/>
    <property type="match status" value="1"/>
</dbReference>
<dbReference type="Proteomes" id="UP000199474">
    <property type="component" value="Unassembled WGS sequence"/>
</dbReference>
<dbReference type="RefSeq" id="WP_090083850.1">
    <property type="nucleotide sequence ID" value="NZ_FOMR01000004.1"/>
</dbReference>
<name>A0A1I1VSH0_9BACI</name>
<evidence type="ECO:0000313" key="1">
    <source>
        <dbReference type="EMBL" id="SFD83480.1"/>
    </source>
</evidence>
<organism evidence="1 2">
    <name type="scientific">Lentibacillus persicus</name>
    <dbReference type="NCBI Taxonomy" id="640948"/>
    <lineage>
        <taxon>Bacteria</taxon>
        <taxon>Bacillati</taxon>
        <taxon>Bacillota</taxon>
        <taxon>Bacilli</taxon>
        <taxon>Bacillales</taxon>
        <taxon>Bacillaceae</taxon>
        <taxon>Lentibacillus</taxon>
    </lineage>
</organism>
<proteinExistence type="predicted"/>
<accession>A0A1I1VSH0</accession>
<gene>
    <name evidence="1" type="ORF">SAMN05216238_104308</name>
</gene>
<dbReference type="EMBL" id="FOMR01000004">
    <property type="protein sequence ID" value="SFD83480.1"/>
    <property type="molecule type" value="Genomic_DNA"/>
</dbReference>
<sequence length="34" mass="3798">MGTIVCQDCQKVIEHFNDEKVTTYYSVCPTCGGK</sequence>
<dbReference type="AlphaFoldDB" id="A0A1I1VSH0"/>
<dbReference type="InterPro" id="IPR025236">
    <property type="entry name" value="SR1P"/>
</dbReference>
<evidence type="ECO:0000313" key="2">
    <source>
        <dbReference type="Proteomes" id="UP000199474"/>
    </source>
</evidence>
<dbReference type="OrthoDB" id="2971595at2"/>
<protein>
    <submittedName>
        <fullName evidence="1">SR1 protein</fullName>
    </submittedName>
</protein>
<reference evidence="2" key="1">
    <citation type="submission" date="2016-10" db="EMBL/GenBank/DDBJ databases">
        <authorList>
            <person name="Varghese N."/>
            <person name="Submissions S."/>
        </authorList>
    </citation>
    <scope>NUCLEOTIDE SEQUENCE [LARGE SCALE GENOMIC DNA]</scope>
    <source>
        <strain evidence="2">DSM 22530</strain>
    </source>
</reference>
<dbReference type="STRING" id="640948.SAMN05216238_104308"/>